<feature type="compositionally biased region" description="Gly residues" evidence="1">
    <location>
        <begin position="510"/>
        <end position="519"/>
    </location>
</feature>
<feature type="transmembrane region" description="Helical" evidence="2">
    <location>
        <begin position="111"/>
        <end position="130"/>
    </location>
</feature>
<dbReference type="EMBL" id="JAUSQU010000003">
    <property type="protein sequence ID" value="MDP9850502.1"/>
    <property type="molecule type" value="Genomic_DNA"/>
</dbReference>
<feature type="transmembrane region" description="Helical" evidence="2">
    <location>
        <begin position="324"/>
        <end position="347"/>
    </location>
</feature>
<keyword evidence="2" id="KW-1133">Transmembrane helix</keyword>
<feature type="compositionally biased region" description="Gly residues" evidence="1">
    <location>
        <begin position="351"/>
        <end position="363"/>
    </location>
</feature>
<keyword evidence="2" id="KW-0812">Transmembrane</keyword>
<feature type="region of interest" description="Disordered" evidence="1">
    <location>
        <begin position="495"/>
        <end position="519"/>
    </location>
</feature>
<feature type="region of interest" description="Disordered" evidence="1">
    <location>
        <begin position="349"/>
        <end position="482"/>
    </location>
</feature>
<evidence type="ECO:0000313" key="4">
    <source>
        <dbReference type="Proteomes" id="UP001225356"/>
    </source>
</evidence>
<keyword evidence="4" id="KW-1185">Reference proteome</keyword>
<evidence type="ECO:0008006" key="5">
    <source>
        <dbReference type="Google" id="ProtNLM"/>
    </source>
</evidence>
<feature type="compositionally biased region" description="Pro residues" evidence="1">
    <location>
        <begin position="389"/>
        <end position="420"/>
    </location>
</feature>
<dbReference type="Proteomes" id="UP001225356">
    <property type="component" value="Unassembled WGS sequence"/>
</dbReference>
<keyword evidence="2" id="KW-0472">Membrane</keyword>
<evidence type="ECO:0000256" key="1">
    <source>
        <dbReference type="SAM" id="MobiDB-lite"/>
    </source>
</evidence>
<protein>
    <recommendedName>
        <fullName evidence="5">TrbL/VirB6 plasmid conjugal transfer protein</fullName>
    </recommendedName>
</protein>
<feature type="transmembrane region" description="Helical" evidence="2">
    <location>
        <begin position="265"/>
        <end position="286"/>
    </location>
</feature>
<feature type="compositionally biased region" description="Low complexity" evidence="1">
    <location>
        <begin position="466"/>
        <end position="482"/>
    </location>
</feature>
<reference evidence="3 4" key="1">
    <citation type="submission" date="2023-07" db="EMBL/GenBank/DDBJ databases">
        <title>Sequencing the genomes of 1000 actinobacteria strains.</title>
        <authorList>
            <person name="Klenk H.-P."/>
        </authorList>
    </citation>
    <scope>NUCLEOTIDE SEQUENCE [LARGE SCALE GENOMIC DNA]</scope>
    <source>
        <strain evidence="3 4">DSM 46740</strain>
    </source>
</reference>
<sequence>MIATTLGAAGASTPTPSPGLDPSGVCDIALPLAKVMCAGYEAGQNTSEKIQSLPGEFLDDLARSFAEANDRLLTMIFTWWAKTPTSVFQAPLSQGEQGSGPVQFLTTHTQWYVAAVAVFGLLIAAGRLAIQRRAEPAVSALTGLVVLVVVSAVGAAMVMAASQAADSYSSWILDQASQGEGSWSATITRYTSLTGMAAGSTTLGKALPGPLTLVLALLGLITGLVQIVLMLIRTAMLGLLTGLLPLVASMASTEQGRALGRKAGGWLVAYLLYKPVAATIYAYAISALDEPNDEITKLSGFVMIILAVVALPALMRFITPLVSATTAGGAGGVAAVGMAVATGARMVPSLGGRGRSGGAGATGTPGPSGSPPPSGGPDGARPEGSDGPSSPPPSNGSPMPVPTPPGPTPPGPTGPGPTGPGPTGTTSSSGTASSTPPTNPTAVPTATGADSTSTASGANPAARTFTPTSPTASGATAAGAGPAAAVLGGAQIAQGAADSLRRATDQAVDGHGGGPSGSK</sequence>
<organism evidence="3 4">
    <name type="scientific">Streptosporangium lutulentum</name>
    <dbReference type="NCBI Taxonomy" id="1461250"/>
    <lineage>
        <taxon>Bacteria</taxon>
        <taxon>Bacillati</taxon>
        <taxon>Actinomycetota</taxon>
        <taxon>Actinomycetes</taxon>
        <taxon>Streptosporangiales</taxon>
        <taxon>Streptosporangiaceae</taxon>
        <taxon>Streptosporangium</taxon>
    </lineage>
</organism>
<dbReference type="RefSeq" id="WP_307569579.1">
    <property type="nucleotide sequence ID" value="NZ_JAUSQU010000003.1"/>
</dbReference>
<name>A0ABT9QUR3_9ACTN</name>
<accession>A0ABT9QUR3</accession>
<evidence type="ECO:0000256" key="2">
    <source>
        <dbReference type="SAM" id="Phobius"/>
    </source>
</evidence>
<comment type="caution">
    <text evidence="3">The sequence shown here is derived from an EMBL/GenBank/DDBJ whole genome shotgun (WGS) entry which is preliminary data.</text>
</comment>
<feature type="compositionally biased region" description="Low complexity" evidence="1">
    <location>
        <begin position="423"/>
        <end position="458"/>
    </location>
</feature>
<feature type="region of interest" description="Disordered" evidence="1">
    <location>
        <begin position="1"/>
        <end position="20"/>
    </location>
</feature>
<evidence type="ECO:0000313" key="3">
    <source>
        <dbReference type="EMBL" id="MDP9850502.1"/>
    </source>
</evidence>
<feature type="transmembrane region" description="Helical" evidence="2">
    <location>
        <begin position="211"/>
        <end position="229"/>
    </location>
</feature>
<gene>
    <name evidence="3" type="ORF">J2853_009798</name>
</gene>
<proteinExistence type="predicted"/>
<feature type="transmembrane region" description="Helical" evidence="2">
    <location>
        <begin position="137"/>
        <end position="161"/>
    </location>
</feature>
<feature type="transmembrane region" description="Helical" evidence="2">
    <location>
        <begin position="298"/>
        <end position="318"/>
    </location>
</feature>